<dbReference type="EMBL" id="CP048288">
    <property type="protein sequence ID" value="QHW35855.1"/>
    <property type="molecule type" value="Genomic_DNA"/>
</dbReference>
<protein>
    <submittedName>
        <fullName evidence="1">Uncharacterized protein</fullName>
    </submittedName>
</protein>
<dbReference type="Proteomes" id="UP000479114">
    <property type="component" value="Plasmid unnamed2"/>
</dbReference>
<evidence type="ECO:0000313" key="1">
    <source>
        <dbReference type="EMBL" id="QHW35855.1"/>
    </source>
</evidence>
<gene>
    <name evidence="1" type="ORF">GZH47_33735</name>
</gene>
<dbReference type="AlphaFoldDB" id="A0A6C0PBU3"/>
<proteinExistence type="predicted"/>
<evidence type="ECO:0000313" key="2">
    <source>
        <dbReference type="Proteomes" id="UP000479114"/>
    </source>
</evidence>
<keyword evidence="1" id="KW-0614">Plasmid</keyword>
<accession>A0A6C0PBU3</accession>
<keyword evidence="2" id="KW-1185">Reference proteome</keyword>
<sequence>MEFVIQESSTPEQQQKYLRNLMVGEIQTKVRLEDTIQSYKAEVAKNTENIVDQAQIIRNLETEVAGFPVIPPDKQKQLETAKSRLDRHLGLKVDFEKILSDLGGRNQQMVDDMQTHMRQLSNIEIGLGGFVAHSFGLRTNIKFDEASKALTFKPQGSVEVAIATDLASWKDSSQMTITKREEN</sequence>
<name>A0A6C0PBU3_9BACL</name>
<dbReference type="KEGG" id="prz:GZH47_33735"/>
<reference evidence="1 2" key="1">
    <citation type="submission" date="2020-02" db="EMBL/GenBank/DDBJ databases">
        <title>Paenibacillus sp. nov., isolated from rhizosphere soil of tomato.</title>
        <authorList>
            <person name="Weon H.-Y."/>
            <person name="Lee S.A."/>
        </authorList>
    </citation>
    <scope>NUCLEOTIDE SEQUENCE [LARGE SCALE GENOMIC DNA]</scope>
    <source>
        <strain evidence="1 2">14171R-81</strain>
        <plasmid evidence="1 2">unnamed2</plasmid>
    </source>
</reference>
<organism evidence="1 2">
    <name type="scientific">Paenibacillus rhizovicinus</name>
    <dbReference type="NCBI Taxonomy" id="2704463"/>
    <lineage>
        <taxon>Bacteria</taxon>
        <taxon>Bacillati</taxon>
        <taxon>Bacillota</taxon>
        <taxon>Bacilli</taxon>
        <taxon>Bacillales</taxon>
        <taxon>Paenibacillaceae</taxon>
        <taxon>Paenibacillus</taxon>
    </lineage>
</organism>
<geneLocation type="plasmid" evidence="1 2">
    <name>unnamed2</name>
</geneLocation>
<dbReference type="RefSeq" id="WP_162645989.1">
    <property type="nucleotide sequence ID" value="NZ_CP048288.1"/>
</dbReference>